<protein>
    <submittedName>
        <fullName evidence="4">Kelch repeat-containing protein</fullName>
    </submittedName>
</protein>
<feature type="compositionally biased region" description="Polar residues" evidence="3">
    <location>
        <begin position="213"/>
        <end position="229"/>
    </location>
</feature>
<keyword evidence="2" id="KW-0677">Repeat</keyword>
<dbReference type="PANTHER" id="PTHR46093">
    <property type="entry name" value="ACYL-COA-BINDING DOMAIN-CONTAINING PROTEIN 5"/>
    <property type="match status" value="1"/>
</dbReference>
<evidence type="ECO:0000256" key="3">
    <source>
        <dbReference type="SAM" id="MobiDB-lite"/>
    </source>
</evidence>
<reference key="1">
    <citation type="journal article" date="2007" name="Nature">
        <title>The medaka draft genome and insights into vertebrate genome evolution.</title>
        <authorList>
            <person name="Kasahara M."/>
            <person name="Naruse K."/>
            <person name="Sasaki S."/>
            <person name="Nakatani Y."/>
            <person name="Qu W."/>
            <person name="Ahsan B."/>
            <person name="Yamada T."/>
            <person name="Nagayasu Y."/>
            <person name="Doi K."/>
            <person name="Kasai Y."/>
            <person name="Jindo T."/>
            <person name="Kobayashi D."/>
            <person name="Shimada A."/>
            <person name="Toyoda A."/>
            <person name="Kuroki Y."/>
            <person name="Fujiyama A."/>
            <person name="Sasaki T."/>
            <person name="Shimizu A."/>
            <person name="Asakawa S."/>
            <person name="Shimizu N."/>
            <person name="Hashimoto S."/>
            <person name="Yang J."/>
            <person name="Lee Y."/>
            <person name="Matsushima K."/>
            <person name="Sugano S."/>
            <person name="Sakaizumi M."/>
            <person name="Narita T."/>
            <person name="Ohishi K."/>
            <person name="Haga S."/>
            <person name="Ohta F."/>
            <person name="Nomoto H."/>
            <person name="Nogata K."/>
            <person name="Morishita T."/>
            <person name="Endo T."/>
            <person name="Shin-I T."/>
            <person name="Takeda H."/>
            <person name="Morishita S."/>
            <person name="Kohara Y."/>
        </authorList>
    </citation>
    <scope>NUCLEOTIDE SEQUENCE [LARGE SCALE GENOMIC DNA]</scope>
    <source>
        <strain>Hd-rR</strain>
    </source>
</reference>
<feature type="region of interest" description="Disordered" evidence="3">
    <location>
        <begin position="122"/>
        <end position="229"/>
    </location>
</feature>
<evidence type="ECO:0000256" key="2">
    <source>
        <dbReference type="ARBA" id="ARBA00022737"/>
    </source>
</evidence>
<organism evidence="4 5">
    <name type="scientific">Oryzias latipes</name>
    <name type="common">Japanese rice fish</name>
    <name type="synonym">Japanese killifish</name>
    <dbReference type="NCBI Taxonomy" id="8090"/>
    <lineage>
        <taxon>Eukaryota</taxon>
        <taxon>Metazoa</taxon>
        <taxon>Chordata</taxon>
        <taxon>Craniata</taxon>
        <taxon>Vertebrata</taxon>
        <taxon>Euteleostomi</taxon>
        <taxon>Actinopterygii</taxon>
        <taxon>Neopterygii</taxon>
        <taxon>Teleostei</taxon>
        <taxon>Neoteleostei</taxon>
        <taxon>Acanthomorphata</taxon>
        <taxon>Ovalentaria</taxon>
        <taxon>Atherinomorphae</taxon>
        <taxon>Beloniformes</taxon>
        <taxon>Adrianichthyidae</taxon>
        <taxon>Oryziinae</taxon>
        <taxon>Oryzias</taxon>
    </lineage>
</organism>
<reference evidence="4" key="4">
    <citation type="submission" date="2025-09" db="UniProtKB">
        <authorList>
            <consortium name="Ensembl"/>
        </authorList>
    </citation>
    <scope>IDENTIFICATION</scope>
    <source>
        <strain evidence="4">HNI</strain>
    </source>
</reference>
<evidence type="ECO:0000313" key="4">
    <source>
        <dbReference type="Ensembl" id="ENSORLP00020010844.1"/>
    </source>
</evidence>
<dbReference type="AlphaFoldDB" id="A0A3P9KQW0"/>
<dbReference type="Gene3D" id="2.120.10.80">
    <property type="entry name" value="Kelch-type beta propeller"/>
    <property type="match status" value="2"/>
</dbReference>
<feature type="compositionally biased region" description="Basic and acidic residues" evidence="3">
    <location>
        <begin position="137"/>
        <end position="152"/>
    </location>
</feature>
<reference evidence="4 5" key="2">
    <citation type="submission" date="2017-04" db="EMBL/GenBank/DDBJ databases">
        <title>CpG methylation of centromeres and impact of large insertions on vertebrate speciation.</title>
        <authorList>
            <person name="Ichikawa K."/>
            <person name="Yoshimura J."/>
            <person name="Morishita S."/>
        </authorList>
    </citation>
    <scope>NUCLEOTIDE SEQUENCE</scope>
    <source>
        <strain evidence="4 5">HNI</strain>
    </source>
</reference>
<feature type="compositionally biased region" description="Low complexity" evidence="3">
    <location>
        <begin position="193"/>
        <end position="205"/>
    </location>
</feature>
<dbReference type="Ensembl" id="ENSORLT00020031514.1">
    <property type="protein sequence ID" value="ENSORLP00020010844.1"/>
    <property type="gene ID" value="ENSORLG00020011767.1"/>
</dbReference>
<dbReference type="Pfam" id="PF13415">
    <property type="entry name" value="Beta-prop_FBX42"/>
    <property type="match status" value="1"/>
</dbReference>
<evidence type="ECO:0000256" key="1">
    <source>
        <dbReference type="ARBA" id="ARBA00022441"/>
    </source>
</evidence>
<accession>A0A3P9KQW0</accession>
<keyword evidence="1" id="KW-0880">Kelch repeat</keyword>
<dbReference type="InterPro" id="IPR006652">
    <property type="entry name" value="Kelch_1"/>
</dbReference>
<dbReference type="Proteomes" id="UP000265180">
    <property type="component" value="Chromosome 18"/>
</dbReference>
<name>A0A3P9KQW0_ORYLA</name>
<evidence type="ECO:0000313" key="5">
    <source>
        <dbReference type="Proteomes" id="UP000265180"/>
    </source>
</evidence>
<proteinExistence type="predicted"/>
<dbReference type="InterPro" id="IPR015915">
    <property type="entry name" value="Kelch-typ_b-propeller"/>
</dbReference>
<sequence>MEEFGVFGVFGINGPPQKLLSADGSCRASVAIPASVHQVVLFSSGPWGERICVNAELNDADRFPITIGKLTPYNKCLSWEQWEEETWTNGVTLTITLEGGDLSKAEPERILAVKEYTPKDIAAPLAPRELNKRKRERTSEDADGDSKVAKTGEEEEENTCPNGAGEKTTPVGKVKGQGKSSKRLFGGRPGASNVNGADNGADEAGGAVGRTPPQGTARTKSRQAKTPTQTALLISPSARWGQTLCPIDAQTAILIGGQGARMQFCKDPMWKLCTEDMSWMAAETLAEGPTPETRIGHTATFDPDSKRIFVFGGSKNRKWFNDVHILDTQTWRWSMVEAQGKVPPLAYHSCSMFRGELFVLGGVFPRPNPEPDGCSDSLYIFDPQLSIWYQPIVTGDKPSPRSGHSACVIQQRYIYVFGGWDTPVCYNDMYMLDLGLMEFSAVKTTGKAPSPRSWHGSAVLSDTKFLIHGGYNGNNALGDAFIFDIETNSWTEAALPQLSVPRAGHSIIAMETGSLHGFQEEGKSCRKTLLVFGGGDNEGNFYSDLTTVAIQELLDAL</sequence>
<dbReference type="SMART" id="SM00612">
    <property type="entry name" value="Kelch"/>
    <property type="match status" value="4"/>
</dbReference>
<dbReference type="SUPFAM" id="SSF117281">
    <property type="entry name" value="Kelch motif"/>
    <property type="match status" value="2"/>
</dbReference>
<reference evidence="4" key="3">
    <citation type="submission" date="2025-08" db="UniProtKB">
        <authorList>
            <consortium name="Ensembl"/>
        </authorList>
    </citation>
    <scope>IDENTIFICATION</scope>
    <source>
        <strain evidence="4">HNI</strain>
    </source>
</reference>
<dbReference type="PANTHER" id="PTHR46093:SF19">
    <property type="entry name" value="RAB9 EFFECTOR PROTEIN WITH KELCH MOTIFS-LIKE"/>
    <property type="match status" value="1"/>
</dbReference>